<evidence type="ECO:0000313" key="3">
    <source>
        <dbReference type="EMBL" id="GET38261.1"/>
    </source>
</evidence>
<dbReference type="Gene3D" id="3.40.50.150">
    <property type="entry name" value="Vaccinia Virus protein VP39"/>
    <property type="match status" value="1"/>
</dbReference>
<dbReference type="Pfam" id="PF01861">
    <property type="entry name" value="BpsA_C"/>
    <property type="match status" value="1"/>
</dbReference>
<dbReference type="SUPFAM" id="SSF53335">
    <property type="entry name" value="S-adenosyl-L-methionine-dependent methyltransferases"/>
    <property type="match status" value="1"/>
</dbReference>
<sequence>MGASMDFDLRKAINAISDVVQNRPIPLREFDQIYMKVADMVIQAEYVARVFNNKDVVFVGDGDGIALSTAHLKAQNVINYAPNSITLLDFDERIVNSVRRFGEKLHPKIEVSAYLYNVAEALPPEHFGAYDAFHINPPWGASNGGESVIAFFERGSQATKEEKSLGIVVIADDPDLQWTQEVLRDTQRRALELGYVVSELLPQLHSYHLDDAPDLRSCSCLFRRIDPSRMQTDETCDAKSYSVSFTAELRPPYYVQLAQPVLLDARELVEIKAISDSGDIESWSNLVRRLRSRIVDRIDWVQCTLDLGEMSMPLDWEDRVNSSPLQQSAQNSPTGSSSKPDGASH</sequence>
<dbReference type="Proteomes" id="UP001050975">
    <property type="component" value="Unassembled WGS sequence"/>
</dbReference>
<keyword evidence="4" id="KW-1185">Reference proteome</keyword>
<dbReference type="RefSeq" id="WP_226581206.1">
    <property type="nucleotide sequence ID" value="NZ_BLAY01000042.1"/>
</dbReference>
<feature type="domain" description="N(4)-bis(aminopropyl)spermidine synthase C-terminal" evidence="2">
    <location>
        <begin position="14"/>
        <end position="216"/>
    </location>
</feature>
<feature type="region of interest" description="Disordered" evidence="1">
    <location>
        <begin position="318"/>
        <end position="345"/>
    </location>
</feature>
<dbReference type="InterPro" id="IPR002723">
    <property type="entry name" value="BpsA_C"/>
</dbReference>
<comment type="caution">
    <text evidence="3">The sequence shown here is derived from an EMBL/GenBank/DDBJ whole genome shotgun (WGS) entry which is preliminary data.</text>
</comment>
<gene>
    <name evidence="3" type="primary">bpsA</name>
    <name evidence="3" type="ORF">MiSe_30160</name>
</gene>
<protein>
    <submittedName>
        <fullName evidence="3">N(4)-bis(Aminopropyl)spermidine synthase</fullName>
    </submittedName>
</protein>
<name>A0AAV3XC90_9CYAN</name>
<proteinExistence type="predicted"/>
<organism evidence="3 4">
    <name type="scientific">Microseira wollei NIES-4236</name>
    <dbReference type="NCBI Taxonomy" id="2530354"/>
    <lineage>
        <taxon>Bacteria</taxon>
        <taxon>Bacillati</taxon>
        <taxon>Cyanobacteriota</taxon>
        <taxon>Cyanophyceae</taxon>
        <taxon>Oscillatoriophycideae</taxon>
        <taxon>Aerosakkonematales</taxon>
        <taxon>Aerosakkonemataceae</taxon>
        <taxon>Microseira</taxon>
    </lineage>
</organism>
<reference evidence="3" key="1">
    <citation type="submission" date="2019-10" db="EMBL/GenBank/DDBJ databases">
        <title>Draft genome sequece of Microseira wollei NIES-4236.</title>
        <authorList>
            <person name="Yamaguchi H."/>
            <person name="Suzuki S."/>
            <person name="Kawachi M."/>
        </authorList>
    </citation>
    <scope>NUCLEOTIDE SEQUENCE</scope>
    <source>
        <strain evidence="3">NIES-4236</strain>
    </source>
</reference>
<evidence type="ECO:0000256" key="1">
    <source>
        <dbReference type="SAM" id="MobiDB-lite"/>
    </source>
</evidence>
<accession>A0AAV3XC90</accession>
<dbReference type="InterPro" id="IPR029063">
    <property type="entry name" value="SAM-dependent_MTases_sf"/>
</dbReference>
<feature type="compositionally biased region" description="Polar residues" evidence="1">
    <location>
        <begin position="321"/>
        <end position="339"/>
    </location>
</feature>
<dbReference type="AlphaFoldDB" id="A0AAV3XC90"/>
<evidence type="ECO:0000313" key="4">
    <source>
        <dbReference type="Proteomes" id="UP001050975"/>
    </source>
</evidence>
<evidence type="ECO:0000259" key="2">
    <source>
        <dbReference type="Pfam" id="PF01861"/>
    </source>
</evidence>
<dbReference type="EMBL" id="BLAY01000042">
    <property type="protein sequence ID" value="GET38261.1"/>
    <property type="molecule type" value="Genomic_DNA"/>
</dbReference>